<dbReference type="Proteomes" id="UP000030651">
    <property type="component" value="Unassembled WGS sequence"/>
</dbReference>
<dbReference type="InParanoid" id="W3WX35"/>
<protein>
    <submittedName>
        <fullName evidence="1">Uncharacterized protein</fullName>
    </submittedName>
</protein>
<proteinExistence type="predicted"/>
<keyword evidence="2" id="KW-1185">Reference proteome</keyword>
<evidence type="ECO:0000313" key="1">
    <source>
        <dbReference type="EMBL" id="ETS78438.1"/>
    </source>
</evidence>
<evidence type="ECO:0000313" key="2">
    <source>
        <dbReference type="Proteomes" id="UP000030651"/>
    </source>
</evidence>
<dbReference type="RefSeq" id="XP_007837272.1">
    <property type="nucleotide sequence ID" value="XM_007839081.1"/>
</dbReference>
<name>W3WX35_PESFW</name>
<organism evidence="1 2">
    <name type="scientific">Pestalotiopsis fici (strain W106-1 / CGMCC3.15140)</name>
    <dbReference type="NCBI Taxonomy" id="1229662"/>
    <lineage>
        <taxon>Eukaryota</taxon>
        <taxon>Fungi</taxon>
        <taxon>Dikarya</taxon>
        <taxon>Ascomycota</taxon>
        <taxon>Pezizomycotina</taxon>
        <taxon>Sordariomycetes</taxon>
        <taxon>Xylariomycetidae</taxon>
        <taxon>Amphisphaeriales</taxon>
        <taxon>Sporocadaceae</taxon>
        <taxon>Pestalotiopsis</taxon>
    </lineage>
</organism>
<dbReference type="KEGG" id="pfy:PFICI_10500"/>
<gene>
    <name evidence="1" type="ORF">PFICI_10500</name>
</gene>
<dbReference type="HOGENOM" id="CLU_1993417_0_0_1"/>
<dbReference type="GeneID" id="19275513"/>
<dbReference type="EMBL" id="KI912115">
    <property type="protein sequence ID" value="ETS78438.1"/>
    <property type="molecule type" value="Genomic_DNA"/>
</dbReference>
<dbReference type="AlphaFoldDB" id="W3WX35"/>
<accession>W3WX35</accession>
<sequence length="125" mass="13525">MPPDMEEDPSATPHADWLDIDSIIQSFLSGQGQPNDQMNVLDTAFQPTQYSFNEGQEHVVTGHGSLVPLPTPQNTLRIASEMDGTRLQAPAQIGEANSIPMASLDDPLFGFNGSGLDSIDACRWI</sequence>
<reference evidence="2" key="1">
    <citation type="journal article" date="2015" name="BMC Genomics">
        <title>Genomic and transcriptomic analysis of the endophytic fungus Pestalotiopsis fici reveals its lifestyle and high potential for synthesis of natural products.</title>
        <authorList>
            <person name="Wang X."/>
            <person name="Zhang X."/>
            <person name="Liu L."/>
            <person name="Xiang M."/>
            <person name="Wang W."/>
            <person name="Sun X."/>
            <person name="Che Y."/>
            <person name="Guo L."/>
            <person name="Liu G."/>
            <person name="Guo L."/>
            <person name="Wang C."/>
            <person name="Yin W.B."/>
            <person name="Stadler M."/>
            <person name="Zhang X."/>
            <person name="Liu X."/>
        </authorList>
    </citation>
    <scope>NUCLEOTIDE SEQUENCE [LARGE SCALE GENOMIC DNA]</scope>
    <source>
        <strain evidence="2">W106-1 / CGMCC3.15140</strain>
    </source>
</reference>